<reference evidence="3" key="1">
    <citation type="submission" date="2017-09" db="EMBL/GenBank/DDBJ databases">
        <title>The complete genome of Sulfurospirillum sp. JPD-1.</title>
        <authorList>
            <person name="Goris T."/>
        </authorList>
    </citation>
    <scope>NUCLEOTIDE SEQUENCE [LARGE SCALE GENOMIC DNA]</scope>
    <source>
        <strain evidence="3">JPD-1</strain>
    </source>
</reference>
<accession>A0A290HKE9</accession>
<dbReference type="OrthoDB" id="436461at2"/>
<proteinExistence type="predicted"/>
<dbReference type="KEGG" id="sulj:SJPD1_0044"/>
<dbReference type="SUPFAM" id="SSF52540">
    <property type="entry name" value="P-loop containing nucleoside triphosphate hydrolases"/>
    <property type="match status" value="1"/>
</dbReference>
<sequence length="1022" mass="117999">MTNRTYIDLLNTFIDIEVDKKLKENKVLTFQFFSSEELKAQVRQSTPFFNDEKFDDLYAIAIKEAKHRNKQGMTPSISISTQETRNKKWLTDERIKSLGWNNDEIITYRARYLKYLKNLERSELYIQETARSSQEIIKKLGDPHSENPYFTRGLVVGSVQSGKTANFNAVINSALDVGYDLIIVLSGIMEDLREQTQKRIEKEVVGTNIGGEWNGVGKVSSFGTRGSHPEVNQVCIPTSAKTDFKKNMKEADFDLNHKNILVCKKNTGVLKNLLLWLDKYLNENKDKIDIPFLIIDDEADNASLNNLGHKGIEYASIINGQIRALLALFNKKTYLGYTATPFANVLQDRNEKPKEKLEIKENGEIKSFEQEGSLFPKDFIELLFPPDNYIGAKHFFETRLNKIKKIDPLIPSAINDYLDYFPDRITINDMQPTKKIGKGTRATKRDDGFPKRDQLPDSLKDAIKCFVISTAIRTSREKEMFQSKLFQPHNTMLIHISRFTPWQTRTKENVDKYVNELTSALENDSPSDKKGIYVDFEKIWNKYYAYIMENIRTYLPDDYEDDFLTPRTFHDIKPLLYKAISDIEVKAINSETKDKLDYPEDKPKKYIAIGGNRLSRGFTLEGLTINYFIRNTNFADTLLQMGRWFGYRPGYIDCCKVFVTQDGIEKFDQTTATIEDLEDKFIEMNRDPNNTPANFALRVLSHPGVIQITRGDILKNAKEIKWSYSDHLKQFTKFHIDNKKINEAWEAFVSHISSPDIHFEIKYNEENKPEFLEYQPETIDKLFDFLNLPNSFYERNNDLSGIKEYIKLCSKENKLNKWSIVIKVTGHGGVLKSNVSGLPIEIRKAERKSSTSKKWHDMLKNEHIFAAGGGSSNILGGGQDMQIRLNDAQIKQANKEFKDQLRKELKEKYPNISDITLEEKVKQTSVPEKAFRRMMSDEEGILLIYLMDLESIFSDEHGPIVELDELKKSIDTNIPLIGYAIGIPKIDSNIGGTYLESLFHKDINEEYNEDEEYNEIKEELEG</sequence>
<dbReference type="AlphaFoldDB" id="A0A290HKE9"/>
<protein>
    <submittedName>
        <fullName evidence="2">Endonuclease</fullName>
    </submittedName>
</protein>
<dbReference type="InterPro" id="IPR027417">
    <property type="entry name" value="P-loop_NTPase"/>
</dbReference>
<evidence type="ECO:0000313" key="2">
    <source>
        <dbReference type="EMBL" id="ATB68178.1"/>
    </source>
</evidence>
<keyword evidence="2" id="KW-0540">Nuclease</keyword>
<dbReference type="GO" id="GO:0004519">
    <property type="term" value="F:endonuclease activity"/>
    <property type="evidence" value="ECO:0007669"/>
    <property type="project" value="UniProtKB-KW"/>
</dbReference>
<dbReference type="InterPro" id="IPR018310">
    <property type="entry name" value="Put_endonuclease_Z1-dom"/>
</dbReference>
<name>A0A290HKE9_9BACT</name>
<dbReference type="Proteomes" id="UP000217349">
    <property type="component" value="Chromosome"/>
</dbReference>
<dbReference type="Pfam" id="PF10593">
    <property type="entry name" value="Z1"/>
    <property type="match status" value="1"/>
</dbReference>
<gene>
    <name evidence="2" type="ORF">SJPD1_0044</name>
</gene>
<feature type="domain" description="Putative endonuclease Z1" evidence="1">
    <location>
        <begin position="458"/>
        <end position="704"/>
    </location>
</feature>
<organism evidence="2 3">
    <name type="scientific">Sulfurospirillum diekertiae</name>
    <dbReference type="NCBI Taxonomy" id="1854492"/>
    <lineage>
        <taxon>Bacteria</taxon>
        <taxon>Pseudomonadati</taxon>
        <taxon>Campylobacterota</taxon>
        <taxon>Epsilonproteobacteria</taxon>
        <taxon>Campylobacterales</taxon>
        <taxon>Sulfurospirillaceae</taxon>
        <taxon>Sulfurospirillum</taxon>
    </lineage>
</organism>
<evidence type="ECO:0000259" key="1">
    <source>
        <dbReference type="Pfam" id="PF10593"/>
    </source>
</evidence>
<keyword evidence="2" id="KW-0378">Hydrolase</keyword>
<evidence type="ECO:0000313" key="3">
    <source>
        <dbReference type="Proteomes" id="UP000217349"/>
    </source>
</evidence>
<keyword evidence="2" id="KW-0255">Endonuclease</keyword>
<dbReference type="EMBL" id="CP023275">
    <property type="protein sequence ID" value="ATB68178.1"/>
    <property type="molecule type" value="Genomic_DNA"/>
</dbReference>
<dbReference type="RefSeq" id="WP_096045443.1">
    <property type="nucleotide sequence ID" value="NZ_CP023275.1"/>
</dbReference>